<protein>
    <submittedName>
        <fullName evidence="1">Uncharacterized protein</fullName>
    </submittedName>
</protein>
<keyword evidence="2" id="KW-1185">Reference proteome</keyword>
<dbReference type="EMBL" id="JBHSAY010000001">
    <property type="protein sequence ID" value="MFC4129058.1"/>
    <property type="molecule type" value="Genomic_DNA"/>
</dbReference>
<accession>A0ABV8LEK2</accession>
<organism evidence="1 2">
    <name type="scientific">Hamadaea flava</name>
    <dbReference type="NCBI Taxonomy" id="1742688"/>
    <lineage>
        <taxon>Bacteria</taxon>
        <taxon>Bacillati</taxon>
        <taxon>Actinomycetota</taxon>
        <taxon>Actinomycetes</taxon>
        <taxon>Micromonosporales</taxon>
        <taxon>Micromonosporaceae</taxon>
        <taxon>Hamadaea</taxon>
    </lineage>
</organism>
<gene>
    <name evidence="1" type="ORF">ACFOZ4_00320</name>
</gene>
<reference evidence="2" key="1">
    <citation type="journal article" date="2019" name="Int. J. Syst. Evol. Microbiol.">
        <title>The Global Catalogue of Microorganisms (GCM) 10K type strain sequencing project: providing services to taxonomists for standard genome sequencing and annotation.</title>
        <authorList>
            <consortium name="The Broad Institute Genomics Platform"/>
            <consortium name="The Broad Institute Genome Sequencing Center for Infectious Disease"/>
            <person name="Wu L."/>
            <person name="Ma J."/>
        </authorList>
    </citation>
    <scope>NUCLEOTIDE SEQUENCE [LARGE SCALE GENOMIC DNA]</scope>
    <source>
        <strain evidence="2">CGMCC 4.7289</strain>
    </source>
</reference>
<comment type="caution">
    <text evidence="1">The sequence shown here is derived from an EMBL/GenBank/DDBJ whole genome shotgun (WGS) entry which is preliminary data.</text>
</comment>
<dbReference type="RefSeq" id="WP_253754109.1">
    <property type="nucleotide sequence ID" value="NZ_JAMZDZ010000001.1"/>
</dbReference>
<name>A0ABV8LEK2_9ACTN</name>
<evidence type="ECO:0000313" key="2">
    <source>
        <dbReference type="Proteomes" id="UP001595816"/>
    </source>
</evidence>
<evidence type="ECO:0000313" key="1">
    <source>
        <dbReference type="EMBL" id="MFC4129058.1"/>
    </source>
</evidence>
<sequence length="158" mass="16315">MPPSDCPPEQPIAALIPAALPRARPEPAPVGDLPPTPQGDGDVTAYACARLTPSGVIRAGKVLTALSWLPHDRVAFTVEHGCIVAALADHGGRPIGAGGSLVLPIAARRMCAILTGSQVLLAALPDAGLLVVHPIARIDRQLARRHGQIVRGRDGRPG</sequence>
<proteinExistence type="predicted"/>
<dbReference type="Proteomes" id="UP001595816">
    <property type="component" value="Unassembled WGS sequence"/>
</dbReference>